<dbReference type="PROSITE" id="PS01155">
    <property type="entry name" value="ENDONUCLEASE_III_2"/>
    <property type="match status" value="1"/>
</dbReference>
<evidence type="ECO:0000256" key="8">
    <source>
        <dbReference type="ARBA" id="ARBA00022763"/>
    </source>
</evidence>
<accession>A0A2H1L0X7</accession>
<dbReference type="InterPro" id="IPR004036">
    <property type="entry name" value="Endonuclease-III-like_CS2"/>
</dbReference>
<evidence type="ECO:0000256" key="6">
    <source>
        <dbReference type="ARBA" id="ARBA00022485"/>
    </source>
</evidence>
<dbReference type="GO" id="GO:0006298">
    <property type="term" value="P:mismatch repair"/>
    <property type="evidence" value="ECO:0007669"/>
    <property type="project" value="TreeGrafter"/>
</dbReference>
<dbReference type="GO" id="GO:0046872">
    <property type="term" value="F:metal ion binding"/>
    <property type="evidence" value="ECO:0007669"/>
    <property type="project" value="UniProtKB-KW"/>
</dbReference>
<evidence type="ECO:0000256" key="11">
    <source>
        <dbReference type="ARBA" id="ARBA00023014"/>
    </source>
</evidence>
<keyword evidence="10" id="KW-0408">Iron</keyword>
<evidence type="ECO:0000259" key="15">
    <source>
        <dbReference type="SMART" id="SM00478"/>
    </source>
</evidence>
<protein>
    <recommendedName>
        <fullName evidence="5">Adenine DNA glycosylase</fullName>
        <ecNumber evidence="4">3.2.2.31</ecNumber>
    </recommendedName>
</protein>
<dbReference type="InterPro" id="IPR023170">
    <property type="entry name" value="HhH_base_excis_C"/>
</dbReference>
<evidence type="ECO:0000256" key="12">
    <source>
        <dbReference type="ARBA" id="ARBA00023204"/>
    </source>
</evidence>
<dbReference type="Pfam" id="PF00730">
    <property type="entry name" value="HhH-GPD"/>
    <property type="match status" value="1"/>
</dbReference>
<evidence type="ECO:0000256" key="7">
    <source>
        <dbReference type="ARBA" id="ARBA00022723"/>
    </source>
</evidence>
<dbReference type="Pfam" id="PF10576">
    <property type="entry name" value="EndIII_4Fe-2S"/>
    <property type="match status" value="1"/>
</dbReference>
<feature type="compositionally biased region" description="Polar residues" evidence="14">
    <location>
        <begin position="19"/>
        <end position="35"/>
    </location>
</feature>
<dbReference type="EC" id="3.2.2.31" evidence="4"/>
<name>A0A2H1L0X7_9MICO</name>
<keyword evidence="9 16" id="KW-0378">Hydrolase</keyword>
<proteinExistence type="inferred from homology"/>
<evidence type="ECO:0000256" key="9">
    <source>
        <dbReference type="ARBA" id="ARBA00022801"/>
    </source>
</evidence>
<keyword evidence="17" id="KW-1185">Reference proteome</keyword>
<dbReference type="OrthoDB" id="9802365at2"/>
<sequence length="372" mass="40129">MTHRRTTQVTPASEGPGHTTRTSSPRDSADPSSLSAPRAVPSAAPGLPQVSEGRSAEVQRLVIDWFSRNARPLPWRDRDASAWSILVCEVMSQQTPVARVLPRWREWMRRWPTPADLAAAPASDVLIAWDSLGYPRRALRLQETAAAIADRHGNEVPHDEDRLLALPGVGAYTAAAVTSFAYGRRAVVLDVNVRRVLGRVFAAVEHRPASLTAAEKRWARALVPAQDHVEWNAGTMELGALVCTARNPDCARCPLLDACAWVAAGKPSDPTVVRRAQAWAGTDRQLRGAIMRTLRTAHAEDAAAVPTHLLTAATAALTADDAEALAAYPSPLRTAIGAVRDLDADGARTARLVDDLVRDGLAARDDRGIRLP</sequence>
<dbReference type="InterPro" id="IPR003651">
    <property type="entry name" value="Endonuclease3_FeS-loop_motif"/>
</dbReference>
<evidence type="ECO:0000256" key="14">
    <source>
        <dbReference type="SAM" id="MobiDB-lite"/>
    </source>
</evidence>
<keyword evidence="8" id="KW-0227">DNA damage</keyword>
<dbReference type="InterPro" id="IPR000445">
    <property type="entry name" value="HhH_motif"/>
</dbReference>
<keyword evidence="7" id="KW-0479">Metal-binding</keyword>
<dbReference type="SUPFAM" id="SSF48150">
    <property type="entry name" value="DNA-glycosylase"/>
    <property type="match status" value="1"/>
</dbReference>
<feature type="domain" description="HhH-GPD" evidence="15">
    <location>
        <begin position="91"/>
        <end position="241"/>
    </location>
</feature>
<dbReference type="Pfam" id="PF00633">
    <property type="entry name" value="HHH"/>
    <property type="match status" value="1"/>
</dbReference>
<dbReference type="GO" id="GO:0032357">
    <property type="term" value="F:oxidized purine DNA binding"/>
    <property type="evidence" value="ECO:0007669"/>
    <property type="project" value="TreeGrafter"/>
</dbReference>
<dbReference type="InterPro" id="IPR011257">
    <property type="entry name" value="DNA_glycosylase"/>
</dbReference>
<organism evidence="16 17">
    <name type="scientific">Brevibacterium jeotgali</name>
    <dbReference type="NCBI Taxonomy" id="1262550"/>
    <lineage>
        <taxon>Bacteria</taxon>
        <taxon>Bacillati</taxon>
        <taxon>Actinomycetota</taxon>
        <taxon>Actinomycetes</taxon>
        <taxon>Micrococcales</taxon>
        <taxon>Brevibacteriaceae</taxon>
        <taxon>Brevibacterium</taxon>
    </lineage>
</organism>
<keyword evidence="6" id="KW-0004">4Fe-4S</keyword>
<dbReference type="Gene3D" id="1.10.340.30">
    <property type="entry name" value="Hypothetical protein, domain 2"/>
    <property type="match status" value="1"/>
</dbReference>
<keyword evidence="11" id="KW-0411">Iron-sulfur</keyword>
<gene>
    <name evidence="16" type="ORF">BJEO58_00128</name>
</gene>
<comment type="similarity">
    <text evidence="3">Belongs to the Nth/MutY family.</text>
</comment>
<dbReference type="CDD" id="cd00056">
    <property type="entry name" value="ENDO3c"/>
    <property type="match status" value="1"/>
</dbReference>
<dbReference type="GO" id="GO:0051539">
    <property type="term" value="F:4 iron, 4 sulfur cluster binding"/>
    <property type="evidence" value="ECO:0007669"/>
    <property type="project" value="UniProtKB-KW"/>
</dbReference>
<dbReference type="SMART" id="SM00525">
    <property type="entry name" value="FES"/>
    <property type="match status" value="1"/>
</dbReference>
<evidence type="ECO:0000313" key="16">
    <source>
        <dbReference type="EMBL" id="SMY10558.1"/>
    </source>
</evidence>
<evidence type="ECO:0000256" key="13">
    <source>
        <dbReference type="ARBA" id="ARBA00023295"/>
    </source>
</evidence>
<dbReference type="InterPro" id="IPR044298">
    <property type="entry name" value="MIG/MutY"/>
</dbReference>
<dbReference type="Proteomes" id="UP000234462">
    <property type="component" value="Unassembled WGS sequence"/>
</dbReference>
<dbReference type="EMBL" id="FXZM01000001">
    <property type="protein sequence ID" value="SMY10558.1"/>
    <property type="molecule type" value="Genomic_DNA"/>
</dbReference>
<evidence type="ECO:0000313" key="17">
    <source>
        <dbReference type="Proteomes" id="UP000234462"/>
    </source>
</evidence>
<feature type="region of interest" description="Disordered" evidence="14">
    <location>
        <begin position="1"/>
        <end position="53"/>
    </location>
</feature>
<dbReference type="PANTHER" id="PTHR42944:SF1">
    <property type="entry name" value="ADENINE DNA GLYCOSYLASE"/>
    <property type="match status" value="1"/>
</dbReference>
<evidence type="ECO:0000256" key="10">
    <source>
        <dbReference type="ARBA" id="ARBA00023004"/>
    </source>
</evidence>
<dbReference type="GO" id="GO:0000701">
    <property type="term" value="F:purine-specific mismatch base pair DNA N-glycosylase activity"/>
    <property type="evidence" value="ECO:0007669"/>
    <property type="project" value="UniProtKB-EC"/>
</dbReference>
<dbReference type="GO" id="GO:0006284">
    <property type="term" value="P:base-excision repair"/>
    <property type="evidence" value="ECO:0007669"/>
    <property type="project" value="InterPro"/>
</dbReference>
<dbReference type="InterPro" id="IPR003265">
    <property type="entry name" value="HhH-GPD_domain"/>
</dbReference>
<dbReference type="GO" id="GO:0034039">
    <property type="term" value="F:8-oxo-7,8-dihydroguanine DNA N-glycosylase activity"/>
    <property type="evidence" value="ECO:0007669"/>
    <property type="project" value="TreeGrafter"/>
</dbReference>
<dbReference type="SMART" id="SM00478">
    <property type="entry name" value="ENDO3c"/>
    <property type="match status" value="1"/>
</dbReference>
<keyword evidence="13 16" id="KW-0326">Glycosidase</keyword>
<evidence type="ECO:0000256" key="1">
    <source>
        <dbReference type="ARBA" id="ARBA00000843"/>
    </source>
</evidence>
<evidence type="ECO:0000256" key="5">
    <source>
        <dbReference type="ARBA" id="ARBA00022023"/>
    </source>
</evidence>
<dbReference type="PANTHER" id="PTHR42944">
    <property type="entry name" value="ADENINE DNA GLYCOSYLASE"/>
    <property type="match status" value="1"/>
</dbReference>
<reference evidence="17" key="1">
    <citation type="submission" date="2017-03" db="EMBL/GenBank/DDBJ databases">
        <authorList>
            <person name="Monnet C."/>
        </authorList>
    </citation>
    <scope>NUCLEOTIDE SEQUENCE [LARGE SCALE GENOMIC DNA]</scope>
    <source>
        <strain evidence="17">SJ5-8</strain>
    </source>
</reference>
<keyword evidence="12" id="KW-0234">DNA repair</keyword>
<dbReference type="GO" id="GO:0035485">
    <property type="term" value="F:adenine/guanine mispair binding"/>
    <property type="evidence" value="ECO:0007669"/>
    <property type="project" value="TreeGrafter"/>
</dbReference>
<evidence type="ECO:0000256" key="3">
    <source>
        <dbReference type="ARBA" id="ARBA00008343"/>
    </source>
</evidence>
<evidence type="ECO:0000256" key="4">
    <source>
        <dbReference type="ARBA" id="ARBA00012045"/>
    </source>
</evidence>
<evidence type="ECO:0000256" key="2">
    <source>
        <dbReference type="ARBA" id="ARBA00001966"/>
    </source>
</evidence>
<comment type="cofactor">
    <cofactor evidence="2">
        <name>[4Fe-4S] cluster</name>
        <dbReference type="ChEBI" id="CHEBI:49883"/>
    </cofactor>
</comment>
<dbReference type="AlphaFoldDB" id="A0A2H1L0X7"/>
<dbReference type="Gene3D" id="1.10.1670.10">
    <property type="entry name" value="Helix-hairpin-Helix base-excision DNA repair enzymes (C-terminal)"/>
    <property type="match status" value="1"/>
</dbReference>
<comment type="catalytic activity">
    <reaction evidence="1">
        <text>Hydrolyzes free adenine bases from 7,8-dihydro-8-oxoguanine:adenine mismatched double-stranded DNA, leaving an apurinic site.</text>
        <dbReference type="EC" id="3.2.2.31"/>
    </reaction>
</comment>
<dbReference type="RefSeq" id="WP_101586827.1">
    <property type="nucleotide sequence ID" value="NZ_FXZM01000001.1"/>
</dbReference>